<dbReference type="Pfam" id="PF02020">
    <property type="entry name" value="W2"/>
    <property type="match status" value="1"/>
</dbReference>
<dbReference type="GO" id="GO:0005085">
    <property type="term" value="F:guanyl-nucleotide exchange factor activity"/>
    <property type="evidence" value="ECO:0007669"/>
    <property type="project" value="InterPro"/>
</dbReference>
<evidence type="ECO:0000256" key="5">
    <source>
        <dbReference type="ARBA" id="ARBA00044345"/>
    </source>
</evidence>
<dbReference type="Gene3D" id="2.160.10.10">
    <property type="entry name" value="Hexapeptide repeat proteins"/>
    <property type="match status" value="1"/>
</dbReference>
<feature type="region of interest" description="Disordered" evidence="7">
    <location>
        <begin position="527"/>
        <end position="546"/>
    </location>
</feature>
<dbReference type="InterPro" id="IPR005835">
    <property type="entry name" value="NTP_transferase_dom"/>
</dbReference>
<dbReference type="InterPro" id="IPR029044">
    <property type="entry name" value="Nucleotide-diphossugar_trans"/>
</dbReference>
<dbReference type="InterPro" id="IPR016024">
    <property type="entry name" value="ARM-type_fold"/>
</dbReference>
<dbReference type="InterPro" id="IPR003307">
    <property type="entry name" value="W2_domain"/>
</dbReference>
<dbReference type="GO" id="GO:0003743">
    <property type="term" value="F:translation initiation factor activity"/>
    <property type="evidence" value="ECO:0007669"/>
    <property type="project" value="UniProtKB-KW"/>
</dbReference>
<dbReference type="InterPro" id="IPR044123">
    <property type="entry name" value="W2_eIF2B_epsilon"/>
</dbReference>
<dbReference type="GO" id="GO:0031369">
    <property type="term" value="F:translation initiation factor binding"/>
    <property type="evidence" value="ECO:0007669"/>
    <property type="project" value="InterPro"/>
</dbReference>
<feature type="compositionally biased region" description="Acidic residues" evidence="7">
    <location>
        <begin position="441"/>
        <end position="459"/>
    </location>
</feature>
<feature type="region of interest" description="Disordered" evidence="7">
    <location>
        <begin position="723"/>
        <end position="750"/>
    </location>
</feature>
<dbReference type="InterPro" id="IPR035543">
    <property type="entry name" value="eIF-2B_epsilon_N"/>
</dbReference>
<evidence type="ECO:0000313" key="9">
    <source>
        <dbReference type="EMBL" id="CED82551.1"/>
    </source>
</evidence>
<dbReference type="Gene3D" id="1.25.40.180">
    <property type="match status" value="1"/>
</dbReference>
<dbReference type="FunFam" id="3.90.550.10:FF:000066">
    <property type="entry name" value="Translation initiation factor eIF-2B subunit epsilon"/>
    <property type="match status" value="1"/>
</dbReference>
<comment type="similarity">
    <text evidence="2">Belongs to the eIF-2B gamma/epsilon subunits family.</text>
</comment>
<evidence type="ECO:0000256" key="2">
    <source>
        <dbReference type="ARBA" id="ARBA00007878"/>
    </source>
</evidence>
<feature type="region of interest" description="Disordered" evidence="7">
    <location>
        <begin position="436"/>
        <end position="464"/>
    </location>
</feature>
<organism evidence="9">
    <name type="scientific">Phaffia rhodozyma</name>
    <name type="common">Yeast</name>
    <name type="synonym">Xanthophyllomyces dendrorhous</name>
    <dbReference type="NCBI Taxonomy" id="264483"/>
    <lineage>
        <taxon>Eukaryota</taxon>
        <taxon>Fungi</taxon>
        <taxon>Dikarya</taxon>
        <taxon>Basidiomycota</taxon>
        <taxon>Agaricomycotina</taxon>
        <taxon>Tremellomycetes</taxon>
        <taxon>Cystofilobasidiales</taxon>
        <taxon>Mrakiaceae</taxon>
        <taxon>Phaffia</taxon>
    </lineage>
</organism>
<dbReference type="Gene3D" id="3.90.550.10">
    <property type="entry name" value="Spore Coat Polysaccharide Biosynthesis Protein SpsA, Chain A"/>
    <property type="match status" value="1"/>
</dbReference>
<proteinExistence type="inferred from homology"/>
<comment type="subcellular location">
    <subcellularLocation>
        <location evidence="1">Cytoplasm</location>
        <location evidence="1">Cytosol</location>
    </subcellularLocation>
</comment>
<dbReference type="EMBL" id="LN483124">
    <property type="protein sequence ID" value="CED82551.1"/>
    <property type="molecule type" value="Genomic_DNA"/>
</dbReference>
<evidence type="ECO:0000256" key="4">
    <source>
        <dbReference type="ARBA" id="ARBA00044144"/>
    </source>
</evidence>
<evidence type="ECO:0000256" key="3">
    <source>
        <dbReference type="ARBA" id="ARBA00022490"/>
    </source>
</evidence>
<dbReference type="CDD" id="cd11558">
    <property type="entry name" value="W2_eIF2B_epsilon"/>
    <property type="match status" value="1"/>
</dbReference>
<evidence type="ECO:0000259" key="8">
    <source>
        <dbReference type="PROSITE" id="PS51363"/>
    </source>
</evidence>
<evidence type="ECO:0000256" key="6">
    <source>
        <dbReference type="ARBA" id="ARBA00046432"/>
    </source>
</evidence>
<dbReference type="InterPro" id="IPR051956">
    <property type="entry name" value="eIF2B_epsilon"/>
</dbReference>
<keyword evidence="9" id="KW-0648">Protein biosynthesis</keyword>
<dbReference type="SUPFAM" id="SSF53448">
    <property type="entry name" value="Nucleotide-diphospho-sugar transferases"/>
    <property type="match status" value="1"/>
</dbReference>
<dbReference type="GO" id="GO:0005851">
    <property type="term" value="C:eukaryotic translation initiation factor 2B complex"/>
    <property type="evidence" value="ECO:0007669"/>
    <property type="project" value="TreeGrafter"/>
</dbReference>
<protein>
    <recommendedName>
        <fullName evidence="4">Translation initiation factor eIF2B subunit epsilon</fullName>
    </recommendedName>
    <alternativeName>
        <fullName evidence="5">eIF2B GDP-GTP exchange factor subunit epsilon</fullName>
    </alternativeName>
</protein>
<dbReference type="SUPFAM" id="SSF48371">
    <property type="entry name" value="ARM repeat"/>
    <property type="match status" value="1"/>
</dbReference>
<keyword evidence="9" id="KW-0396">Initiation factor</keyword>
<dbReference type="GO" id="GO:0005829">
    <property type="term" value="C:cytosol"/>
    <property type="evidence" value="ECO:0007669"/>
    <property type="project" value="UniProtKB-SubCell"/>
</dbReference>
<dbReference type="AlphaFoldDB" id="A0A0F7SM96"/>
<name>A0A0F7SM96_PHARH</name>
<dbReference type="Pfam" id="PF00483">
    <property type="entry name" value="NTP_transferase"/>
    <property type="match status" value="1"/>
</dbReference>
<comment type="subunit">
    <text evidence="6">Component of the translation initiation factor 2B (eIF2B) complex which is a heterodecamer of two sets of five different subunits: alpha, beta, gamma, delta and epsilon. Subunits alpha, beta and delta comprise a regulatory subcomplex and subunits epsilon and gamma comprise a catalytic subcomplex. Within the complex, the hexameric regulatory complex resides at the center, with the two heterodimeric catalytic subcomplexes bound on opposite sides.</text>
</comment>
<accession>A0A0F7SM96</accession>
<dbReference type="Pfam" id="PF25084">
    <property type="entry name" value="LbH_EIF2B"/>
    <property type="match status" value="1"/>
</dbReference>
<feature type="compositionally biased region" description="Acidic residues" evidence="7">
    <location>
        <begin position="727"/>
        <end position="750"/>
    </location>
</feature>
<dbReference type="PANTHER" id="PTHR45887:SF1">
    <property type="entry name" value="TRANSLATION INITIATION FACTOR EIF-2B SUBUNIT EPSILON"/>
    <property type="match status" value="1"/>
</dbReference>
<dbReference type="CDD" id="cd04197">
    <property type="entry name" value="eIF-2B_epsilon_N"/>
    <property type="match status" value="1"/>
</dbReference>
<evidence type="ECO:0000256" key="7">
    <source>
        <dbReference type="SAM" id="MobiDB-lite"/>
    </source>
</evidence>
<dbReference type="PROSITE" id="PS51363">
    <property type="entry name" value="W2"/>
    <property type="match status" value="1"/>
</dbReference>
<feature type="domain" description="W2" evidence="8">
    <location>
        <begin position="556"/>
        <end position="733"/>
    </location>
</feature>
<dbReference type="PANTHER" id="PTHR45887">
    <property type="entry name" value="TRANSLATION INITIATION FACTOR EIF-2B SUBUNIT EPSILON"/>
    <property type="match status" value="1"/>
</dbReference>
<dbReference type="InterPro" id="IPR056764">
    <property type="entry name" value="LbH_EIF2B3/5"/>
</dbReference>
<sequence length="750" mass="82063">MPPKSIPQPAKEALEKEQDVLQAVVLADSYNHHFQPLTQQRPRCLLPLCNVPLLEWTLESLAIAGVKEVIVFCTTKAEMVKEALKKSTFSRPSSPLTITTVVSPSALSTGDALRELDSMNIIKSDFILLSGDVVSNIDLKNAVEAHKERRKVSKDSIMTIVVKEGLGRRIRPIPSSSLFVLSPKESNQLLHYEPVPAVPRKKRAHIPGSVFDLKYGEEEVEVRNDLIDCGIDVCSVDIPGLFTENFDYQSIRVDFLPGILTSDLLNLSLHVHFAGKGYATRVSDTRSYDAVSRDVLARWTWPLVPDGNLPGVEGEERYEFRKGGVYVTKSTVLSRTCTIGPNTLIGSRSQISSSCSISTSIIGHNVQIHPSCVIKDSYIWDNAIIGEGSVVEGSIIGHGVVLGKGTKVGTGCLIGEGVKIGEGAKLESFTKVGRRAWREDGSDDEDDEDEDEGEDDDGLSNDARAAILGPNSKGFIWPSDDVSAFSDSEESDIEDPYEYHPNKRLLSLGRRLSDLCLSDSSGTISVLSRESTPASSPTSSTSDLPSVPNLTLVMEVGDEPQFRLECLATLDHAFEKGGAVDDESLDFAALQIKSARATTNVGPGIVREVVLFYLLSKVEGVDEKASTVKVMAASDKLFELWGPLLSRFAETTSEKVEVLQFLQKILLDESALESYYRCFQVALYQNEVIDQQTVAAWVTHPGSKDGEDMTRLWKAAEGFVEWAMEPDSSEEEDDGSSEEESDGSSEEESD</sequence>
<keyword evidence="3" id="KW-0963">Cytoplasm</keyword>
<evidence type="ECO:0000256" key="1">
    <source>
        <dbReference type="ARBA" id="ARBA00004514"/>
    </source>
</evidence>
<reference evidence="9" key="1">
    <citation type="submission" date="2014-08" db="EMBL/GenBank/DDBJ databases">
        <authorList>
            <person name="Sharma Rahul"/>
            <person name="Thines Marco"/>
        </authorList>
    </citation>
    <scope>NUCLEOTIDE SEQUENCE</scope>
</reference>